<feature type="domain" description="Disease resistance protein winged helix" evidence="10">
    <location>
        <begin position="816"/>
        <end position="882"/>
    </location>
</feature>
<dbReference type="SUPFAM" id="SSF52540">
    <property type="entry name" value="P-loop containing nucleoside triphosphate hydrolases"/>
    <property type="match status" value="2"/>
</dbReference>
<keyword evidence="4" id="KW-0547">Nucleotide-binding</keyword>
<protein>
    <submittedName>
        <fullName evidence="12">Uncharacterized protein</fullName>
    </submittedName>
</protein>
<dbReference type="InterPro" id="IPR044974">
    <property type="entry name" value="Disease_R_plants"/>
</dbReference>
<evidence type="ECO:0000259" key="10">
    <source>
        <dbReference type="Pfam" id="PF23559"/>
    </source>
</evidence>
<dbReference type="EMBL" id="OZ075138">
    <property type="protein sequence ID" value="CAL5010956.1"/>
    <property type="molecule type" value="Genomic_DNA"/>
</dbReference>
<reference evidence="12 13" key="2">
    <citation type="submission" date="2024-10" db="EMBL/GenBank/DDBJ databases">
        <authorList>
            <person name="Ryan C."/>
        </authorList>
    </citation>
    <scope>NUCLEOTIDE SEQUENCE [LARGE SCALE GENOMIC DNA]</scope>
</reference>
<gene>
    <name evidence="12" type="ORF">URODEC1_LOCUS70225</name>
</gene>
<reference evidence="13" key="1">
    <citation type="submission" date="2024-06" db="EMBL/GenBank/DDBJ databases">
        <authorList>
            <person name="Ryan C."/>
        </authorList>
    </citation>
    <scope>NUCLEOTIDE SEQUENCE [LARGE SCALE GENOMIC DNA]</scope>
</reference>
<evidence type="ECO:0000259" key="8">
    <source>
        <dbReference type="Pfam" id="PF00931"/>
    </source>
</evidence>
<dbReference type="InterPro" id="IPR041118">
    <property type="entry name" value="Rx_N"/>
</dbReference>
<accession>A0ABC9C1H4</accession>
<dbReference type="InterPro" id="IPR027417">
    <property type="entry name" value="P-loop_NTPase"/>
</dbReference>
<evidence type="ECO:0000259" key="11">
    <source>
        <dbReference type="Pfam" id="PF23598"/>
    </source>
</evidence>
<keyword evidence="13" id="KW-1185">Reference proteome</keyword>
<dbReference type="InterPro" id="IPR038005">
    <property type="entry name" value="RX-like_CC"/>
</dbReference>
<dbReference type="Pfam" id="PF18052">
    <property type="entry name" value="Rx_N"/>
    <property type="match status" value="1"/>
</dbReference>
<feature type="domain" description="Disease resistance R13L4/SHOC-2-like LRR" evidence="11">
    <location>
        <begin position="1228"/>
        <end position="1466"/>
    </location>
</feature>
<sequence length="1490" mass="167313">MAEVALGLTKTVVEGALSRIQWAIEEEDKLKEGVQQDLEFITGEFQMMQSFLMVANRERAKKNEVVRAWVRQLRDLAFDVENWVELVAHLDKDKSLCSCWWRLVPSWAVPQRLAPPRHLDEAVAEMKLLKARVHDVNQRNTRYNLFNSDDSSSGSGSGLDKKVTTVANLSSRAFKVLRQVWTDETDRLRQEVDSLTNLITSKLIEGDDLEVIWLWGADERYASDHIHKAYHDSEICKSFKCRAWVKILHPFNLQVFLDSLAAQLLFVGSSDQQATNNDHTKTKKNKTNNGLTKTKKNKNIGLTNTKKNKNNNGMTRTAELIQQVTKEQRFLVVLEDVSDLVEWNTIRMCLPDNKKGSRVIVSTQNLRHAILCTGAPYLVSELGWFVEGHPSICAVYKKVPGRSDSAMDILIRKMKLGGVISVYDDSSRKSSVVKQSYLRLLQNQGKMDGKTLFDDFRWVSVADGVSFSLVDFLRRLLLPLSHHERLYDGGDLNELFHIFGGTNFKRLLEATKEELIIEGSRKFLQNEKRKNLVVIHGLRSTKDWDDLKVVARVPWSCQCGGLLVLGSRHWSSGGIQKNYLGRKKRNKFFSYYCWVDVPHPFSLAELSLRIYLEFFWGYPESSEDAVITFLEGDRDPIQECRLLLRQNNKWLLVLDGLRSTDEWDNINDAFSLSEPTPGSMTIIIANEQCVARHCVEKNDEQVVNVQGLKDGEALHLFSKKIDMNNNADMEPEDLDKELSESIMAKCGGLPKVIDAVADYYKVSPLVRSHLKLKDINDNFMQILDRSESLRDLFSWMQSYLETCKDDLKTCIFYLPVFPIGHSIRMRRLLWRLIAEGYIRDTSSNTAEENGDNLLSEIWEFSMFQFQESSKPVKCQVNGFLHEYINSRPMEDNLVFALEGPCGLQSQCVGQHLTIRKKWDRDMNAFQSIDFSRLRSLTVFGDCRPFMFDPAKIKMRYVRVLDLEDASGVTNADLKHIVEAFPRLKFLSLRACREITCLPKSIGGLIQLQTLDVRHTSIAMLPKAIMKLQKLQYVRAGTIHSAPWDEDGIMVPYQTARQEEVQDGTTFAASPLAPAEDTAAAVAATPSAEASEDTTTIATVPLSPAKVATTYTAGPSAPEEDITATTAASSTLAEDVTPVALARSAPPEDATTVAAAQTTLVEDAKMVAACPIAPVENAVTISRSTAAAAAPSNSSSSTISAAAQSALVPSWLSKLCCRSRRRLDNPNDGVEVPAGIGNLTTLHTFGIANVGPGNNSVILKELHKLTRLRRLGVCGINPDNIRKFFSVIAGLNHLEQLSLRLDKDMDGLFASLDSNIARPPKSLDTCLKLHGHVRILPSCSWIKKFVNVKRLDLEVTLQEQHDMRVILDHLMHRTNGFMKRLCMKPVQDGELHIGINDEQKIARLKLQVLEIVCTTNLQATIGTIGAVDVLRVHCSSGSSLQLSGLQEIRSLGEVWLKGTCSDALKEDLQRQLDQRQDKHKPVLKVLQARSP</sequence>
<dbReference type="InterPro" id="IPR032675">
    <property type="entry name" value="LRR_dom_sf"/>
</dbReference>
<evidence type="ECO:0000256" key="4">
    <source>
        <dbReference type="ARBA" id="ARBA00022741"/>
    </source>
</evidence>
<evidence type="ECO:0000256" key="7">
    <source>
        <dbReference type="SAM" id="MobiDB-lite"/>
    </source>
</evidence>
<evidence type="ECO:0000256" key="3">
    <source>
        <dbReference type="ARBA" id="ARBA00022737"/>
    </source>
</evidence>
<dbReference type="Gene3D" id="3.40.50.300">
    <property type="entry name" value="P-loop containing nucleotide triphosphate hydrolases"/>
    <property type="match status" value="2"/>
</dbReference>
<organism evidence="12 13">
    <name type="scientific">Urochloa decumbens</name>
    <dbReference type="NCBI Taxonomy" id="240449"/>
    <lineage>
        <taxon>Eukaryota</taxon>
        <taxon>Viridiplantae</taxon>
        <taxon>Streptophyta</taxon>
        <taxon>Embryophyta</taxon>
        <taxon>Tracheophyta</taxon>
        <taxon>Spermatophyta</taxon>
        <taxon>Magnoliopsida</taxon>
        <taxon>Liliopsida</taxon>
        <taxon>Poales</taxon>
        <taxon>Poaceae</taxon>
        <taxon>PACMAD clade</taxon>
        <taxon>Panicoideae</taxon>
        <taxon>Panicodae</taxon>
        <taxon>Paniceae</taxon>
        <taxon>Melinidinae</taxon>
        <taxon>Urochloa</taxon>
    </lineage>
</organism>
<feature type="domain" description="NB-ARC" evidence="8">
    <location>
        <begin position="198"/>
        <end position="365"/>
    </location>
</feature>
<evidence type="ECO:0000256" key="5">
    <source>
        <dbReference type="ARBA" id="ARBA00022821"/>
    </source>
</evidence>
<dbReference type="CDD" id="cd14798">
    <property type="entry name" value="RX-CC_like"/>
    <property type="match status" value="1"/>
</dbReference>
<proteinExistence type="inferred from homology"/>
<evidence type="ECO:0000259" key="9">
    <source>
        <dbReference type="Pfam" id="PF18052"/>
    </source>
</evidence>
<dbReference type="Pfam" id="PF23559">
    <property type="entry name" value="WHD_DRP"/>
    <property type="match status" value="1"/>
</dbReference>
<dbReference type="GO" id="GO:0006952">
    <property type="term" value="P:defense response"/>
    <property type="evidence" value="ECO:0007669"/>
    <property type="project" value="UniProtKB-KW"/>
</dbReference>
<dbReference type="InterPro" id="IPR058922">
    <property type="entry name" value="WHD_DRP"/>
</dbReference>
<dbReference type="SUPFAM" id="SSF52047">
    <property type="entry name" value="RNI-like"/>
    <property type="match status" value="1"/>
</dbReference>
<keyword evidence="6" id="KW-0175">Coiled coil</keyword>
<feature type="domain" description="Disease resistance N-terminal" evidence="9">
    <location>
        <begin position="12"/>
        <end position="95"/>
    </location>
</feature>
<keyword evidence="3" id="KW-0677">Repeat</keyword>
<evidence type="ECO:0000256" key="2">
    <source>
        <dbReference type="ARBA" id="ARBA00022614"/>
    </source>
</evidence>
<evidence type="ECO:0000313" key="12">
    <source>
        <dbReference type="EMBL" id="CAL5010956.1"/>
    </source>
</evidence>
<feature type="domain" description="Disease resistance R13L4/SHOC-2-like LRR" evidence="11">
    <location>
        <begin position="933"/>
        <end position="1038"/>
    </location>
</feature>
<evidence type="ECO:0000313" key="13">
    <source>
        <dbReference type="Proteomes" id="UP001497457"/>
    </source>
</evidence>
<dbReference type="Gene3D" id="3.80.10.10">
    <property type="entry name" value="Ribonuclease Inhibitor"/>
    <property type="match status" value="2"/>
</dbReference>
<evidence type="ECO:0000256" key="1">
    <source>
        <dbReference type="ARBA" id="ARBA00008894"/>
    </source>
</evidence>
<dbReference type="Pfam" id="PF00931">
    <property type="entry name" value="NB-ARC"/>
    <property type="match status" value="1"/>
</dbReference>
<evidence type="ECO:0000256" key="6">
    <source>
        <dbReference type="ARBA" id="ARBA00023054"/>
    </source>
</evidence>
<dbReference type="InterPro" id="IPR055414">
    <property type="entry name" value="LRR_R13L4/SHOC2-like"/>
</dbReference>
<dbReference type="GO" id="GO:0000166">
    <property type="term" value="F:nucleotide binding"/>
    <property type="evidence" value="ECO:0007669"/>
    <property type="project" value="UniProtKB-KW"/>
</dbReference>
<dbReference type="GO" id="GO:0051707">
    <property type="term" value="P:response to other organism"/>
    <property type="evidence" value="ECO:0007669"/>
    <property type="project" value="UniProtKB-ARBA"/>
</dbReference>
<keyword evidence="2" id="KW-0433">Leucine-rich repeat</keyword>
<keyword evidence="5" id="KW-0611">Plant defense</keyword>
<dbReference type="PANTHER" id="PTHR23155:SF1135">
    <property type="entry name" value="OS08G0246300 PROTEIN"/>
    <property type="match status" value="1"/>
</dbReference>
<dbReference type="Pfam" id="PF23598">
    <property type="entry name" value="LRR_14"/>
    <property type="match status" value="2"/>
</dbReference>
<dbReference type="Proteomes" id="UP001497457">
    <property type="component" value="Chromosome 28b"/>
</dbReference>
<dbReference type="InterPro" id="IPR002182">
    <property type="entry name" value="NB-ARC"/>
</dbReference>
<dbReference type="Gene3D" id="1.20.5.4130">
    <property type="match status" value="1"/>
</dbReference>
<dbReference type="PANTHER" id="PTHR23155">
    <property type="entry name" value="DISEASE RESISTANCE PROTEIN RP"/>
    <property type="match status" value="1"/>
</dbReference>
<name>A0ABC9C1H4_9POAL</name>
<feature type="region of interest" description="Disordered" evidence="7">
    <location>
        <begin position="272"/>
        <end position="296"/>
    </location>
</feature>
<comment type="similarity">
    <text evidence="1">Belongs to the disease resistance NB-LRR family.</text>
</comment>